<evidence type="ECO:0000313" key="3">
    <source>
        <dbReference type="Proteomes" id="UP001440984"/>
    </source>
</evidence>
<dbReference type="EMBL" id="JBDZYD010000001">
    <property type="protein sequence ID" value="MEQ0557771.1"/>
    <property type="molecule type" value="Genomic_DNA"/>
</dbReference>
<keyword evidence="3" id="KW-1185">Reference proteome</keyword>
<dbReference type="RefSeq" id="WP_348947075.1">
    <property type="nucleotide sequence ID" value="NZ_JBDZYD010000001.1"/>
</dbReference>
<name>A0ABV0L645_9PSEU</name>
<dbReference type="InterPro" id="IPR001845">
    <property type="entry name" value="HTH_ArsR_DNA-bd_dom"/>
</dbReference>
<feature type="domain" description="HTH arsR-type" evidence="1">
    <location>
        <begin position="17"/>
        <end position="112"/>
    </location>
</feature>
<dbReference type="SMART" id="SM00418">
    <property type="entry name" value="HTH_ARSR"/>
    <property type="match status" value="1"/>
</dbReference>
<gene>
    <name evidence="2" type="ORF">ABJI51_01720</name>
</gene>
<evidence type="ECO:0000259" key="1">
    <source>
        <dbReference type="PROSITE" id="PS50987"/>
    </source>
</evidence>
<evidence type="ECO:0000313" key="2">
    <source>
        <dbReference type="EMBL" id="MEQ0557771.1"/>
    </source>
</evidence>
<dbReference type="SUPFAM" id="SSF46785">
    <property type="entry name" value="Winged helix' DNA-binding domain"/>
    <property type="match status" value="1"/>
</dbReference>
<dbReference type="PROSITE" id="PS50987">
    <property type="entry name" value="HTH_ARSR_2"/>
    <property type="match status" value="1"/>
</dbReference>
<proteinExistence type="predicted"/>
<dbReference type="CDD" id="cd00090">
    <property type="entry name" value="HTH_ARSR"/>
    <property type="match status" value="1"/>
</dbReference>
<dbReference type="InterPro" id="IPR036388">
    <property type="entry name" value="WH-like_DNA-bd_sf"/>
</dbReference>
<dbReference type="PRINTS" id="PR00778">
    <property type="entry name" value="HTHARSR"/>
</dbReference>
<accession>A0ABV0L645</accession>
<sequence length="114" mass="12640">MSVRQSSNSARARGLTHVNPAEVSLQDALAAVADPVRREILRELAAVPEWTKACGTFDLPVAKATRSHHFAVLRAAGLIEQRDEGPRRLNRLRRPEFDEAFPGLLDLVFSRSDP</sequence>
<dbReference type="Proteomes" id="UP001440984">
    <property type="component" value="Unassembled WGS sequence"/>
</dbReference>
<dbReference type="Gene3D" id="1.10.10.10">
    <property type="entry name" value="Winged helix-like DNA-binding domain superfamily/Winged helix DNA-binding domain"/>
    <property type="match status" value="1"/>
</dbReference>
<reference evidence="2 3" key="1">
    <citation type="submission" date="2024-05" db="EMBL/GenBank/DDBJ databases">
        <authorList>
            <person name="Zhao H."/>
            <person name="Xu Y."/>
            <person name="Lin S."/>
            <person name="Spain J.C."/>
            <person name="Zhou N.-Y."/>
        </authorList>
    </citation>
    <scope>NUCLEOTIDE SEQUENCE [LARGE SCALE GENOMIC DNA]</scope>
    <source>
        <strain evidence="2 3">NEAU-NG30</strain>
    </source>
</reference>
<dbReference type="InterPro" id="IPR011991">
    <property type="entry name" value="ArsR-like_HTH"/>
</dbReference>
<dbReference type="InterPro" id="IPR036390">
    <property type="entry name" value="WH_DNA-bd_sf"/>
</dbReference>
<comment type="caution">
    <text evidence="2">The sequence shown here is derived from an EMBL/GenBank/DDBJ whole genome shotgun (WGS) entry which is preliminary data.</text>
</comment>
<protein>
    <submittedName>
        <fullName evidence="2">Transcriptional regulator</fullName>
    </submittedName>
</protein>
<organism evidence="2 3">
    <name type="scientific">Amycolatopsis melonis</name>
    <dbReference type="NCBI Taxonomy" id="3156488"/>
    <lineage>
        <taxon>Bacteria</taxon>
        <taxon>Bacillati</taxon>
        <taxon>Actinomycetota</taxon>
        <taxon>Actinomycetes</taxon>
        <taxon>Pseudonocardiales</taxon>
        <taxon>Pseudonocardiaceae</taxon>
        <taxon>Amycolatopsis</taxon>
    </lineage>
</organism>